<reference evidence="2" key="1">
    <citation type="submission" date="2017-02" db="UniProtKB">
        <authorList>
            <consortium name="WormBaseParasite"/>
        </authorList>
    </citation>
    <scope>IDENTIFICATION</scope>
</reference>
<dbReference type="InterPro" id="IPR029063">
    <property type="entry name" value="SAM-dependent_MTases_sf"/>
</dbReference>
<feature type="region of interest" description="Disordered" evidence="1">
    <location>
        <begin position="29"/>
        <end position="62"/>
    </location>
</feature>
<dbReference type="WBParaSite" id="ASIM_0000186001-mRNA-1">
    <property type="protein sequence ID" value="ASIM_0000186001-mRNA-1"/>
    <property type="gene ID" value="ASIM_0000186001"/>
</dbReference>
<accession>A0A0M3J2U8</accession>
<dbReference type="PANTHER" id="PTHR45904:SF2">
    <property type="entry name" value="TRNA (URACIL-5-)-METHYLTRANSFERASE HOMOLOG A"/>
    <property type="match status" value="1"/>
</dbReference>
<dbReference type="SUPFAM" id="SSF54928">
    <property type="entry name" value="RNA-binding domain, RBD"/>
    <property type="match status" value="1"/>
</dbReference>
<dbReference type="InterPro" id="IPR045850">
    <property type="entry name" value="TRM2_met"/>
</dbReference>
<dbReference type="AlphaFoldDB" id="A0A0M3J2U8"/>
<dbReference type="GO" id="GO:0003723">
    <property type="term" value="F:RNA binding"/>
    <property type="evidence" value="ECO:0007669"/>
    <property type="project" value="TreeGrafter"/>
</dbReference>
<proteinExistence type="predicted"/>
<dbReference type="Gene3D" id="2.40.50.1070">
    <property type="match status" value="1"/>
</dbReference>
<protein>
    <submittedName>
        <fullName evidence="2">RRM domain-containing protein</fullName>
    </submittedName>
</protein>
<sequence length="300" mass="33347">LAFVIDIMEDVCDNAKSANPDDVLIKENEKPSDAEDSGNHDIGSADVSTLNEPEANGADQTVRKGCRVQLQNLPRFMGFKQFKTFLAKNVGKESVRKIRVTSDTAYFSMATPEEALEAVRILNDCTIKKSKISAKIVNDEPPKGRDIQRSNADECASAVQKTAREIVTPFADVEYSEQLQYKMANASRLTKSLINMMKFANIKAAYSMNPSHLIKPIRRSPQIEGYRNKCEFTIGHDLDEAVCVGFVGGRFSASKHYVVPIDTCTNISERMKNIVSEFQQFVAKSGEEVTGFHCVAPIHR</sequence>
<evidence type="ECO:0000256" key="1">
    <source>
        <dbReference type="SAM" id="MobiDB-lite"/>
    </source>
</evidence>
<dbReference type="SUPFAM" id="SSF53335">
    <property type="entry name" value="S-adenosyl-L-methionine-dependent methyltransferases"/>
    <property type="match status" value="1"/>
</dbReference>
<name>A0A0M3J2U8_ANISI</name>
<dbReference type="InterPro" id="IPR035979">
    <property type="entry name" value="RBD_domain_sf"/>
</dbReference>
<dbReference type="PANTHER" id="PTHR45904">
    <property type="entry name" value="TRNA (URACIL-5-)-METHYLTRANSFERASE"/>
    <property type="match status" value="1"/>
</dbReference>
<evidence type="ECO:0000313" key="2">
    <source>
        <dbReference type="WBParaSite" id="ASIM_0000186001-mRNA-1"/>
    </source>
</evidence>
<organism evidence="2">
    <name type="scientific">Anisakis simplex</name>
    <name type="common">Herring worm</name>
    <dbReference type="NCBI Taxonomy" id="6269"/>
    <lineage>
        <taxon>Eukaryota</taxon>
        <taxon>Metazoa</taxon>
        <taxon>Ecdysozoa</taxon>
        <taxon>Nematoda</taxon>
        <taxon>Chromadorea</taxon>
        <taxon>Rhabditida</taxon>
        <taxon>Spirurina</taxon>
        <taxon>Ascaridomorpha</taxon>
        <taxon>Ascaridoidea</taxon>
        <taxon>Anisakidae</taxon>
        <taxon>Anisakis</taxon>
        <taxon>Anisakis simplex complex</taxon>
    </lineage>
</organism>
<feature type="compositionally biased region" description="Basic and acidic residues" evidence="1">
    <location>
        <begin position="29"/>
        <end position="39"/>
    </location>
</feature>